<dbReference type="AlphaFoldDB" id="A0A9W8AZX2"/>
<dbReference type="InterPro" id="IPR052741">
    <property type="entry name" value="Mitochondrial_HTD2"/>
</dbReference>
<proteinExistence type="predicted"/>
<dbReference type="PANTHER" id="PTHR28152:SF1">
    <property type="entry name" value="HYDROXYACYL-THIOESTER DEHYDRATASE TYPE 2, MITOCHONDRIAL"/>
    <property type="match status" value="1"/>
</dbReference>
<dbReference type="InterPro" id="IPR029069">
    <property type="entry name" value="HotDog_dom_sf"/>
</dbReference>
<reference evidence="1" key="1">
    <citation type="submission" date="2022-07" db="EMBL/GenBank/DDBJ databases">
        <title>Phylogenomic reconstructions and comparative analyses of Kickxellomycotina fungi.</title>
        <authorList>
            <person name="Reynolds N.K."/>
            <person name="Stajich J.E."/>
            <person name="Barry K."/>
            <person name="Grigoriev I.V."/>
            <person name="Crous P."/>
            <person name="Smith M.E."/>
        </authorList>
    </citation>
    <scope>NUCLEOTIDE SEQUENCE</scope>
    <source>
        <strain evidence="1">RSA 567</strain>
    </source>
</reference>
<dbReference type="SUPFAM" id="SSF54637">
    <property type="entry name" value="Thioesterase/thiol ester dehydrase-isomerase"/>
    <property type="match status" value="1"/>
</dbReference>
<protein>
    <recommendedName>
        <fullName evidence="3">HotDog domain-containing protein</fullName>
    </recommendedName>
</protein>
<dbReference type="GO" id="GO:0019171">
    <property type="term" value="F:(3R)-hydroxyacyl-[acyl-carrier-protein] dehydratase activity"/>
    <property type="evidence" value="ECO:0007669"/>
    <property type="project" value="TreeGrafter"/>
</dbReference>
<accession>A0A9W8AZX2</accession>
<dbReference type="Gene3D" id="3.10.129.10">
    <property type="entry name" value="Hotdog Thioesterase"/>
    <property type="match status" value="1"/>
</dbReference>
<dbReference type="EMBL" id="JANBQB010000331">
    <property type="protein sequence ID" value="KAJ1977652.1"/>
    <property type="molecule type" value="Genomic_DNA"/>
</dbReference>
<dbReference type="Proteomes" id="UP001151582">
    <property type="component" value="Unassembled WGS sequence"/>
</dbReference>
<gene>
    <name evidence="1" type="ORF">H4R34_003497</name>
</gene>
<evidence type="ECO:0000313" key="1">
    <source>
        <dbReference type="EMBL" id="KAJ1977652.1"/>
    </source>
</evidence>
<dbReference type="PANTHER" id="PTHR28152">
    <property type="entry name" value="HYDROXYACYL-THIOESTER DEHYDRATASE TYPE 2, MITOCHONDRIAL"/>
    <property type="match status" value="1"/>
</dbReference>
<evidence type="ECO:0008006" key="3">
    <source>
        <dbReference type="Google" id="ProtNLM"/>
    </source>
</evidence>
<dbReference type="OrthoDB" id="3257538at2759"/>
<name>A0A9W8AZX2_9FUNG</name>
<keyword evidence="2" id="KW-1185">Reference proteome</keyword>
<evidence type="ECO:0000313" key="2">
    <source>
        <dbReference type="Proteomes" id="UP001151582"/>
    </source>
</evidence>
<comment type="caution">
    <text evidence="1">The sequence shown here is derived from an EMBL/GenBank/DDBJ whole genome shotgun (WGS) entry which is preliminary data.</text>
</comment>
<sequence length="334" mass="36770">MSAVISSRLAYHWAGPVLKARSGITHRRGLSTVNQWATDVVGHKTVHHDIITASPLRQLAASIDTASTAAVQAPDAVVPPNWHLVYFANNTPETELSSDGYESTHAPPEPFVNRVWAGGELEWQPTNPLRVGQGATLDVECAQVDTKQSPQRGPIIFVNLHRTTRNDQGISLVEKRSLAYMHPPSDGVANKASGNQRIIPIKKAADFSQLIHPTEIMLFRFSALTFNSHRIHYDYPYATQLEGHRGLLVHGPLTCTLLLNLARHQTRSHPDLSQQSAWPFRRFTYRAVSPLICGEPFTVNGRWTTANDGTPKACELWAANSQGGLAMSGTLELV</sequence>
<organism evidence="1 2">
    <name type="scientific">Dimargaris verticillata</name>
    <dbReference type="NCBI Taxonomy" id="2761393"/>
    <lineage>
        <taxon>Eukaryota</taxon>
        <taxon>Fungi</taxon>
        <taxon>Fungi incertae sedis</taxon>
        <taxon>Zoopagomycota</taxon>
        <taxon>Kickxellomycotina</taxon>
        <taxon>Dimargaritomycetes</taxon>
        <taxon>Dimargaritales</taxon>
        <taxon>Dimargaritaceae</taxon>
        <taxon>Dimargaris</taxon>
    </lineage>
</organism>